<comment type="caution">
    <text evidence="1">The sequence shown here is derived from an EMBL/GenBank/DDBJ whole genome shotgun (WGS) entry which is preliminary data.</text>
</comment>
<evidence type="ECO:0000313" key="2">
    <source>
        <dbReference type="Proteomes" id="UP000063434"/>
    </source>
</evidence>
<accession>A0A109KNE3</accession>
<reference evidence="1 2" key="1">
    <citation type="submission" date="2015-05" db="EMBL/GenBank/DDBJ databases">
        <title>A genomic and transcriptomic approach to investigate the blue pigment phenotype in Pseudomonas fluorescens.</title>
        <authorList>
            <person name="Andreani N.A."/>
            <person name="Cardazzo B."/>
        </authorList>
    </citation>
    <scope>NUCLEOTIDE SEQUENCE [LARGE SCALE GENOMIC DNA]</scope>
    <source>
        <strain evidence="1 2">Ps_40</strain>
    </source>
</reference>
<sequence length="82" mass="9069">MTASPLGRPYPQCSGRLPRQLGEVNATWLTQLLQPRYPGIEVLALTVVEVRNGHTTKLRARLELNEVGQRAGIPPHVCLKSN</sequence>
<name>A0A109KNE3_PSEFL</name>
<proteinExistence type="predicted"/>
<evidence type="ECO:0000313" key="1">
    <source>
        <dbReference type="EMBL" id="KWV72473.1"/>
    </source>
</evidence>
<dbReference type="AlphaFoldDB" id="A0A109KNE3"/>
<dbReference type="EMBL" id="LCYC01000054">
    <property type="protein sequence ID" value="KWV72473.1"/>
    <property type="molecule type" value="Genomic_DNA"/>
</dbReference>
<gene>
    <name evidence="1" type="ORF">PFL603g_04166</name>
</gene>
<dbReference type="PATRIC" id="fig|294.195.peg.4456"/>
<protein>
    <submittedName>
        <fullName evidence="1">Uncharacterized protein</fullName>
    </submittedName>
</protein>
<dbReference type="RefSeq" id="WP_224788051.1">
    <property type="nucleotide sequence ID" value="NZ_CABVHI010000010.1"/>
</dbReference>
<dbReference type="Proteomes" id="UP000063434">
    <property type="component" value="Unassembled WGS sequence"/>
</dbReference>
<organism evidence="1 2">
    <name type="scientific">Pseudomonas fluorescens</name>
    <dbReference type="NCBI Taxonomy" id="294"/>
    <lineage>
        <taxon>Bacteria</taxon>
        <taxon>Pseudomonadati</taxon>
        <taxon>Pseudomonadota</taxon>
        <taxon>Gammaproteobacteria</taxon>
        <taxon>Pseudomonadales</taxon>
        <taxon>Pseudomonadaceae</taxon>
        <taxon>Pseudomonas</taxon>
    </lineage>
</organism>